<dbReference type="InterPro" id="IPR013587">
    <property type="entry name" value="Nitrate/nitrite_sensing"/>
</dbReference>
<dbReference type="GO" id="GO:0016020">
    <property type="term" value="C:membrane"/>
    <property type="evidence" value="ECO:0007669"/>
    <property type="project" value="InterPro"/>
</dbReference>
<keyword evidence="4" id="KW-0175">Coiled coil</keyword>
<dbReference type="PROSITE" id="PS50111">
    <property type="entry name" value="CHEMOTAXIS_TRANSDUC_2"/>
    <property type="match status" value="1"/>
</dbReference>
<dbReference type="SMART" id="SM00283">
    <property type="entry name" value="MA"/>
    <property type="match status" value="1"/>
</dbReference>
<dbReference type="OrthoDB" id="2489132at2"/>
<evidence type="ECO:0000256" key="3">
    <source>
        <dbReference type="PROSITE-ProRule" id="PRU00284"/>
    </source>
</evidence>
<keyword evidence="9" id="KW-1185">Reference proteome</keyword>
<dbReference type="PANTHER" id="PTHR43531">
    <property type="entry name" value="PROTEIN ICFG"/>
    <property type="match status" value="1"/>
</dbReference>
<feature type="transmembrane region" description="Helical" evidence="5">
    <location>
        <begin position="310"/>
        <end position="331"/>
    </location>
</feature>
<feature type="domain" description="HAMP" evidence="7">
    <location>
        <begin position="415"/>
        <end position="467"/>
    </location>
</feature>
<keyword evidence="5" id="KW-1133">Transmembrane helix</keyword>
<dbReference type="GO" id="GO:0007165">
    <property type="term" value="P:signal transduction"/>
    <property type="evidence" value="ECO:0007669"/>
    <property type="project" value="UniProtKB-KW"/>
</dbReference>
<dbReference type="InterPro" id="IPR004089">
    <property type="entry name" value="MCPsignal_dom"/>
</dbReference>
<feature type="domain" description="Methyl-accepting transducer" evidence="6">
    <location>
        <begin position="472"/>
        <end position="701"/>
    </location>
</feature>
<evidence type="ECO:0000256" key="5">
    <source>
        <dbReference type="SAM" id="Phobius"/>
    </source>
</evidence>
<dbReference type="PROSITE" id="PS50885">
    <property type="entry name" value="HAMP"/>
    <property type="match status" value="2"/>
</dbReference>
<dbReference type="Gene3D" id="6.10.340.10">
    <property type="match status" value="1"/>
</dbReference>
<proteinExistence type="inferred from homology"/>
<gene>
    <name evidence="8" type="ORF">E3C22_05465</name>
</gene>
<organism evidence="8 9">
    <name type="scientific">Jiella endophytica</name>
    <dbReference type="NCBI Taxonomy" id="2558362"/>
    <lineage>
        <taxon>Bacteria</taxon>
        <taxon>Pseudomonadati</taxon>
        <taxon>Pseudomonadota</taxon>
        <taxon>Alphaproteobacteria</taxon>
        <taxon>Hyphomicrobiales</taxon>
        <taxon>Aurantimonadaceae</taxon>
        <taxon>Jiella</taxon>
    </lineage>
</organism>
<evidence type="ECO:0000256" key="2">
    <source>
        <dbReference type="ARBA" id="ARBA00029447"/>
    </source>
</evidence>
<dbReference type="InterPro" id="IPR003660">
    <property type="entry name" value="HAMP_dom"/>
</dbReference>
<keyword evidence="3" id="KW-0807">Transducer</keyword>
<dbReference type="SUPFAM" id="SSF58104">
    <property type="entry name" value="Methyl-accepting chemotaxis protein (MCP) signaling domain"/>
    <property type="match status" value="1"/>
</dbReference>
<evidence type="ECO:0000313" key="8">
    <source>
        <dbReference type="EMBL" id="TFF24843.1"/>
    </source>
</evidence>
<reference evidence="8 9" key="1">
    <citation type="submission" date="2019-03" db="EMBL/GenBank/DDBJ databases">
        <title>Jiella endophytica sp. nov., a novel endophytic bacterium isolated from root of Ficus microcarpa Linn. f.</title>
        <authorList>
            <person name="Tuo L."/>
        </authorList>
    </citation>
    <scope>NUCLEOTIDE SEQUENCE [LARGE SCALE GENOMIC DNA]</scope>
    <source>
        <strain evidence="8 9">CBS5Q-3</strain>
    </source>
</reference>
<accession>A0A4Y8RMG7</accession>
<keyword evidence="5" id="KW-0812">Transmembrane</keyword>
<evidence type="ECO:0000259" key="7">
    <source>
        <dbReference type="PROSITE" id="PS50885"/>
    </source>
</evidence>
<feature type="domain" description="HAMP" evidence="7">
    <location>
        <begin position="333"/>
        <end position="386"/>
    </location>
</feature>
<evidence type="ECO:0000259" key="6">
    <source>
        <dbReference type="PROSITE" id="PS50111"/>
    </source>
</evidence>
<dbReference type="CDD" id="cd11386">
    <property type="entry name" value="MCP_signal"/>
    <property type="match status" value="1"/>
</dbReference>
<sequence>MRLRDMPVVVKLTGALIVPVAVLMVMGWSEMQASWVRYHHMYNLRDATNEIEIVAALIQSLQTERGTTAGLIGSRGARMSEAMGKARKATDEAHEPFEHAETLLEQIGDQYAKPLMGRIEPMIHEGLEGTRASVDSFTANGGEVFAFYTRLIHELTLLAISLHHAVDEPKIAGPLSDFTLLLAAKEFAAQERGIGTAVIASGRFTPEQFFAFAEIGGKEAALFNLYLDGVPAAIAESARSRILPLRGAVAELRHSLTQDGFSRDLTPYEPDEWFAIATRQIDMMRTLADETIHRIEAVAVKLGDEAFESFVWLLGIAAATALVLIAATLFLSRSITVPLRSLTAGLNALLQGRTDMTGVDTSRGDEFGTMARTVRDIIVQTEERVRREREEEAERQAEDQRRRAAVEAERAKTQAASMQAVDELGKALSRLSEGDLTYRIETRFAEVFEPLRHNFNRSLAALEEAVAVVADVSGSLQNNSSELRVAANDLARRSEQQAAALEETAAALGEVSDTVEESARRAERAGGIVSRTANETRRSNDVVKSTIAAIQAIATSSQEVTRFVGVIDEIAFQTNLLALNAGVEAARAGEAGKGFAVVAQEVRELAQRSADAARQIKEIVTRSVGEVETGVSMSRQTGEALGGILGEVSSLKDEMDAIVSSAHAQATALSEVSHAIAQMDQTTQQNAAMVEQSTAATNNLAEQSMLLDEKVSGFTLGRKAQGKGEVVPLRGAA</sequence>
<keyword evidence="1" id="KW-0145">Chemotaxis</keyword>
<dbReference type="PANTHER" id="PTHR43531:SF11">
    <property type="entry name" value="METHYL-ACCEPTING CHEMOTAXIS PROTEIN 3"/>
    <property type="match status" value="1"/>
</dbReference>
<dbReference type="Pfam" id="PF08376">
    <property type="entry name" value="NIT"/>
    <property type="match status" value="1"/>
</dbReference>
<evidence type="ECO:0000313" key="9">
    <source>
        <dbReference type="Proteomes" id="UP000298179"/>
    </source>
</evidence>
<dbReference type="GO" id="GO:0006935">
    <property type="term" value="P:chemotaxis"/>
    <property type="evidence" value="ECO:0007669"/>
    <property type="project" value="UniProtKB-KW"/>
</dbReference>
<dbReference type="AlphaFoldDB" id="A0A4Y8RMG7"/>
<feature type="coiled-coil region" evidence="4">
    <location>
        <begin position="484"/>
        <end position="511"/>
    </location>
</feature>
<keyword evidence="5" id="KW-0472">Membrane</keyword>
<comment type="similarity">
    <text evidence="2">Belongs to the methyl-accepting chemotaxis (MCP) protein family.</text>
</comment>
<dbReference type="RefSeq" id="WP_134761012.1">
    <property type="nucleotide sequence ID" value="NZ_SOZD01000002.1"/>
</dbReference>
<dbReference type="Proteomes" id="UP000298179">
    <property type="component" value="Unassembled WGS sequence"/>
</dbReference>
<dbReference type="InterPro" id="IPR051310">
    <property type="entry name" value="MCP_chemotaxis"/>
</dbReference>
<dbReference type="Pfam" id="PF00672">
    <property type="entry name" value="HAMP"/>
    <property type="match status" value="1"/>
</dbReference>
<feature type="coiled-coil region" evidence="4">
    <location>
        <begin position="378"/>
        <end position="414"/>
    </location>
</feature>
<evidence type="ECO:0000256" key="1">
    <source>
        <dbReference type="ARBA" id="ARBA00022500"/>
    </source>
</evidence>
<dbReference type="Pfam" id="PF00015">
    <property type="entry name" value="MCPsignal"/>
    <property type="match status" value="1"/>
</dbReference>
<comment type="caution">
    <text evidence="8">The sequence shown here is derived from an EMBL/GenBank/DDBJ whole genome shotgun (WGS) entry which is preliminary data.</text>
</comment>
<dbReference type="SMART" id="SM00304">
    <property type="entry name" value="HAMP"/>
    <property type="match status" value="2"/>
</dbReference>
<evidence type="ECO:0000256" key="4">
    <source>
        <dbReference type="SAM" id="Coils"/>
    </source>
</evidence>
<name>A0A4Y8RMG7_9HYPH</name>
<dbReference type="Gene3D" id="1.10.287.950">
    <property type="entry name" value="Methyl-accepting chemotaxis protein"/>
    <property type="match status" value="1"/>
</dbReference>
<dbReference type="EMBL" id="SOZD01000002">
    <property type="protein sequence ID" value="TFF24843.1"/>
    <property type="molecule type" value="Genomic_DNA"/>
</dbReference>
<protein>
    <submittedName>
        <fullName evidence="8">Methyl-accepting chemotaxis protein</fullName>
    </submittedName>
</protein>